<name>A0A267DHF4_9PLAT</name>
<protein>
    <recommendedName>
        <fullName evidence="6">PLAC8 domain-containing protein</fullName>
    </recommendedName>
</protein>
<evidence type="ECO:0000256" key="1">
    <source>
        <dbReference type="ARBA" id="ARBA00009024"/>
    </source>
</evidence>
<dbReference type="EMBL" id="NIVC01000016">
    <property type="protein sequence ID" value="PAA94116.1"/>
    <property type="molecule type" value="Genomic_DNA"/>
</dbReference>
<keyword evidence="5" id="KW-1185">Reference proteome</keyword>
<evidence type="ECO:0000313" key="3">
    <source>
        <dbReference type="EMBL" id="PAA48713.1"/>
    </source>
</evidence>
<dbReference type="STRING" id="282301.A0A267DHF4"/>
<reference evidence="3 5" key="1">
    <citation type="submission" date="2017-06" db="EMBL/GenBank/DDBJ databases">
        <title>A platform for efficient transgenesis in Macrostomum lignano, a flatworm model organism for stem cell research.</title>
        <authorList>
            <person name="Berezikov E."/>
        </authorList>
    </citation>
    <scope>NUCLEOTIDE SEQUENCE [LARGE SCALE GENOMIC DNA]</scope>
    <source>
        <strain evidence="3">DV1</strain>
        <tissue evidence="3">Whole organism</tissue>
    </source>
</reference>
<dbReference type="InterPro" id="IPR006461">
    <property type="entry name" value="PLAC_motif_containing"/>
</dbReference>
<dbReference type="EMBL" id="NIVC01005009">
    <property type="protein sequence ID" value="PAA46184.1"/>
    <property type="molecule type" value="Genomic_DNA"/>
</dbReference>
<dbReference type="PANTHER" id="PTHR15907">
    <property type="entry name" value="DUF614 FAMILY PROTEIN-RELATED"/>
    <property type="match status" value="1"/>
</dbReference>
<dbReference type="AlphaFoldDB" id="A0A267DHF4"/>
<dbReference type="OrthoDB" id="1045822at2759"/>
<proteinExistence type="inferred from homology"/>
<comment type="similarity">
    <text evidence="1">Belongs to the cornifelin family.</text>
</comment>
<evidence type="ECO:0000313" key="2">
    <source>
        <dbReference type="EMBL" id="PAA46184.1"/>
    </source>
</evidence>
<organism evidence="3 5">
    <name type="scientific">Macrostomum lignano</name>
    <dbReference type="NCBI Taxonomy" id="282301"/>
    <lineage>
        <taxon>Eukaryota</taxon>
        <taxon>Metazoa</taxon>
        <taxon>Spiralia</taxon>
        <taxon>Lophotrochozoa</taxon>
        <taxon>Platyhelminthes</taxon>
        <taxon>Rhabditophora</taxon>
        <taxon>Macrostomorpha</taxon>
        <taxon>Macrostomida</taxon>
        <taxon>Macrostomidae</taxon>
        <taxon>Macrostomum</taxon>
    </lineage>
</organism>
<gene>
    <name evidence="4" type="ORF">BOX15_Mlig027302g1</name>
    <name evidence="3" type="ORF">BOX15_Mlig027302g2</name>
    <name evidence="2" type="ORF">BOX15_Mlig027302g3</name>
</gene>
<evidence type="ECO:0000313" key="4">
    <source>
        <dbReference type="EMBL" id="PAA94116.1"/>
    </source>
</evidence>
<accession>A0A267DHF4</accession>
<sequence length="108" mass="11975">MEPGWRHSIFGCFDDCGICLLSFFCPCYVFAKNSQAVGENCVLCCLCSLCIPCIVGTYVRSRIREVQGIDGSIVNDFCCWFFCSFCALVQEAQEVKQLTVGGSGIERE</sequence>
<dbReference type="EMBL" id="NIVC01004075">
    <property type="protein sequence ID" value="PAA48713.1"/>
    <property type="molecule type" value="Genomic_DNA"/>
</dbReference>
<comment type="caution">
    <text evidence="3">The sequence shown here is derived from an EMBL/GenBank/DDBJ whole genome shotgun (WGS) entry which is preliminary data.</text>
</comment>
<evidence type="ECO:0008006" key="6">
    <source>
        <dbReference type="Google" id="ProtNLM"/>
    </source>
</evidence>
<evidence type="ECO:0000313" key="5">
    <source>
        <dbReference type="Proteomes" id="UP000215902"/>
    </source>
</evidence>
<dbReference type="Pfam" id="PF04749">
    <property type="entry name" value="PLAC8"/>
    <property type="match status" value="1"/>
</dbReference>
<dbReference type="NCBIfam" id="TIGR01571">
    <property type="entry name" value="A_thal_Cys_rich"/>
    <property type="match status" value="1"/>
</dbReference>
<dbReference type="Proteomes" id="UP000215902">
    <property type="component" value="Unassembled WGS sequence"/>
</dbReference>